<feature type="transmembrane region" description="Helical" evidence="1">
    <location>
        <begin position="49"/>
        <end position="67"/>
    </location>
</feature>
<dbReference type="PROSITE" id="PS51257">
    <property type="entry name" value="PROKAR_LIPOPROTEIN"/>
    <property type="match status" value="1"/>
</dbReference>
<accession>A0A2Z3LJA6</accession>
<evidence type="ECO:0000256" key="1">
    <source>
        <dbReference type="SAM" id="Phobius"/>
    </source>
</evidence>
<dbReference type="KEGG" id="cher:DK880_00825"/>
<dbReference type="AlphaFoldDB" id="A0A2Z3LJA6"/>
<dbReference type="Proteomes" id="UP000245872">
    <property type="component" value="Chromosome"/>
</dbReference>
<sequence>MSTPKSNVTFTLVYFPFLAIAIGFLVLYSCLALVTVYPNKLYSVKKEELVVFWLTMVLSGMLIYIWLKPRIELLHCKHLTFCFVA</sequence>
<keyword evidence="1" id="KW-0472">Membrane</keyword>
<protein>
    <submittedName>
        <fullName evidence="2">Uncharacterized protein</fullName>
    </submittedName>
</protein>
<keyword evidence="1" id="KW-0812">Transmembrane</keyword>
<dbReference type="EMBL" id="CP029619">
    <property type="protein sequence ID" value="AWN82130.1"/>
    <property type="molecule type" value="Genomic_DNA"/>
</dbReference>
<feature type="transmembrane region" description="Helical" evidence="1">
    <location>
        <begin position="12"/>
        <end position="37"/>
    </location>
</feature>
<evidence type="ECO:0000313" key="3">
    <source>
        <dbReference type="Proteomes" id="UP000245872"/>
    </source>
</evidence>
<organism evidence="2 3">
    <name type="scientific">Candidatus Cardinium hertigii</name>
    <dbReference type="NCBI Taxonomy" id="247481"/>
    <lineage>
        <taxon>Bacteria</taxon>
        <taxon>Pseudomonadati</taxon>
        <taxon>Bacteroidota</taxon>
        <taxon>Cytophagia</taxon>
        <taxon>Cytophagales</taxon>
        <taxon>Amoebophilaceae</taxon>
        <taxon>Candidatus Cardinium</taxon>
    </lineage>
</organism>
<gene>
    <name evidence="2" type="ORF">DK880_00825</name>
</gene>
<name>A0A2Z3LJA6_9BACT</name>
<reference evidence="2 3" key="1">
    <citation type="submission" date="2018-05" db="EMBL/GenBank/DDBJ databases">
        <title>Candidatus Cardinium hertigii Genome Assembly.</title>
        <authorList>
            <person name="Showmaker K.C."/>
            <person name="Walden K.O."/>
            <person name="Fields C.J."/>
            <person name="Lambert K.N."/>
            <person name="Hudson M.E."/>
        </authorList>
    </citation>
    <scope>NUCLEOTIDE SEQUENCE [LARGE SCALE GENOMIC DNA]</scope>
    <source>
        <strain evidence="3">cHgTN10</strain>
    </source>
</reference>
<evidence type="ECO:0000313" key="2">
    <source>
        <dbReference type="EMBL" id="AWN82130.1"/>
    </source>
</evidence>
<proteinExistence type="predicted"/>
<keyword evidence="1" id="KW-1133">Transmembrane helix</keyword>
<keyword evidence="3" id="KW-1185">Reference proteome</keyword>